<feature type="region of interest" description="Disordered" evidence="1">
    <location>
        <begin position="67"/>
        <end position="220"/>
    </location>
</feature>
<evidence type="ECO:0000256" key="1">
    <source>
        <dbReference type="SAM" id="MobiDB-lite"/>
    </source>
</evidence>
<dbReference type="InParanoid" id="A0A165PMT5"/>
<accession>A0A165PMT5</accession>
<dbReference type="AlphaFoldDB" id="A0A165PMT5"/>
<dbReference type="OrthoDB" id="3251271at2759"/>
<organism evidence="2 3">
    <name type="scientific">Exidia glandulosa HHB12029</name>
    <dbReference type="NCBI Taxonomy" id="1314781"/>
    <lineage>
        <taxon>Eukaryota</taxon>
        <taxon>Fungi</taxon>
        <taxon>Dikarya</taxon>
        <taxon>Basidiomycota</taxon>
        <taxon>Agaricomycotina</taxon>
        <taxon>Agaricomycetes</taxon>
        <taxon>Auriculariales</taxon>
        <taxon>Exidiaceae</taxon>
        <taxon>Exidia</taxon>
    </lineage>
</organism>
<keyword evidence="3" id="KW-1185">Reference proteome</keyword>
<gene>
    <name evidence="2" type="ORF">EXIGLDRAFT_759900</name>
</gene>
<dbReference type="Proteomes" id="UP000077266">
    <property type="component" value="Unassembled WGS sequence"/>
</dbReference>
<protein>
    <submittedName>
        <fullName evidence="2">Uncharacterized protein</fullName>
    </submittedName>
</protein>
<dbReference type="Pfam" id="PF10175">
    <property type="entry name" value="MPP6"/>
    <property type="match status" value="1"/>
</dbReference>
<sequence>MASAKKLSNGTLSLRFMQKAKNLQTMREEAEPTRILHEAEWIVPGYRPSKAVAREESVSYENSYIPFIYDGDEEVPPKRTSGRRVFKHGKEIEHGAKADEDQEPQEKDEASDSVVHSKPSTSHYSPNRKPKKEHQDDQDTPPPPPIPSTTPATGRAPVPTGFLRPGGVDAPPPVSGRKLGSVAAALLNKKPKREPEEPTLPSSQPKKKRKKEATRDAGDD</sequence>
<dbReference type="EMBL" id="KV425888">
    <property type="protein sequence ID" value="KZW02398.1"/>
    <property type="molecule type" value="Genomic_DNA"/>
</dbReference>
<feature type="compositionally biased region" description="Basic and acidic residues" evidence="1">
    <location>
        <begin position="88"/>
        <end position="110"/>
    </location>
</feature>
<reference evidence="2 3" key="1">
    <citation type="journal article" date="2016" name="Mol. Biol. Evol.">
        <title>Comparative Genomics of Early-Diverging Mushroom-Forming Fungi Provides Insights into the Origins of Lignocellulose Decay Capabilities.</title>
        <authorList>
            <person name="Nagy L.G."/>
            <person name="Riley R."/>
            <person name="Tritt A."/>
            <person name="Adam C."/>
            <person name="Daum C."/>
            <person name="Floudas D."/>
            <person name="Sun H."/>
            <person name="Yadav J.S."/>
            <person name="Pangilinan J."/>
            <person name="Larsson K.H."/>
            <person name="Matsuura K."/>
            <person name="Barry K."/>
            <person name="Labutti K."/>
            <person name="Kuo R."/>
            <person name="Ohm R.A."/>
            <person name="Bhattacharya S.S."/>
            <person name="Shirouzu T."/>
            <person name="Yoshinaga Y."/>
            <person name="Martin F.M."/>
            <person name="Grigoriev I.V."/>
            <person name="Hibbett D.S."/>
        </authorList>
    </citation>
    <scope>NUCLEOTIDE SEQUENCE [LARGE SCALE GENOMIC DNA]</scope>
    <source>
        <strain evidence="2 3">HHB12029</strain>
    </source>
</reference>
<evidence type="ECO:0000313" key="3">
    <source>
        <dbReference type="Proteomes" id="UP000077266"/>
    </source>
</evidence>
<name>A0A165PMT5_EXIGL</name>
<proteinExistence type="predicted"/>
<evidence type="ECO:0000313" key="2">
    <source>
        <dbReference type="EMBL" id="KZW02398.1"/>
    </source>
</evidence>